<dbReference type="PANTHER" id="PTHR31921">
    <property type="entry name" value="PROTEIN DPCD"/>
    <property type="match status" value="1"/>
</dbReference>
<dbReference type="STRING" id="74557.A0A1W0A6N5"/>
<keyword evidence="4" id="KW-1185">Reference proteome</keyword>
<dbReference type="Pfam" id="PF14913">
    <property type="entry name" value="DPCD"/>
    <property type="match status" value="1"/>
</dbReference>
<dbReference type="OrthoDB" id="10256139at2759"/>
<sequence>MVSERWTLRNHGKGTSRAVIAGGRRRIHTTFEDGVEMVEEYTQDGVPMLLVRRWKAPTALGGDGKWEFEIGEANTPDTKNQDIGIALSSTAPIFLCREDTEHWEWRVRNLPYPKENYSVTVEEETQSIVIRTSNKKYFKRFQIPAMIREGHRLDLLAIDFSHSNNTLIVKYQKPDIVIEQEQKLQHERLATASSNEPGCRQQ</sequence>
<dbReference type="AlphaFoldDB" id="A0A1W0A6N5"/>
<gene>
    <name evidence="3" type="ORF">THRCLA_02053</name>
</gene>
<evidence type="ECO:0000313" key="3">
    <source>
        <dbReference type="EMBL" id="OQS05859.1"/>
    </source>
</evidence>
<organism evidence="3 4">
    <name type="scientific">Thraustotheca clavata</name>
    <dbReference type="NCBI Taxonomy" id="74557"/>
    <lineage>
        <taxon>Eukaryota</taxon>
        <taxon>Sar</taxon>
        <taxon>Stramenopiles</taxon>
        <taxon>Oomycota</taxon>
        <taxon>Saprolegniomycetes</taxon>
        <taxon>Saprolegniales</taxon>
        <taxon>Achlyaceae</taxon>
        <taxon>Thraustotheca</taxon>
    </lineage>
</organism>
<name>A0A1W0A6N5_9STRA</name>
<dbReference type="PANTHER" id="PTHR31921:SF1">
    <property type="entry name" value="PROTEIN DPCD"/>
    <property type="match status" value="1"/>
</dbReference>
<reference evidence="3 4" key="1">
    <citation type="journal article" date="2014" name="Genome Biol. Evol.">
        <title>The secreted proteins of Achlya hypogyna and Thraustotheca clavata identify the ancestral oomycete secretome and reveal gene acquisitions by horizontal gene transfer.</title>
        <authorList>
            <person name="Misner I."/>
            <person name="Blouin N."/>
            <person name="Leonard G."/>
            <person name="Richards T.A."/>
            <person name="Lane C.E."/>
        </authorList>
    </citation>
    <scope>NUCLEOTIDE SEQUENCE [LARGE SCALE GENOMIC DNA]</scope>
    <source>
        <strain evidence="3 4">ATCC 34112</strain>
    </source>
</reference>
<dbReference type="PRINTS" id="PR02065">
    <property type="entry name" value="PROTEINDPCD"/>
</dbReference>
<proteinExistence type="inferred from homology"/>
<evidence type="ECO:0000256" key="1">
    <source>
        <dbReference type="ARBA" id="ARBA00010597"/>
    </source>
</evidence>
<comment type="similarity">
    <text evidence="1">Belongs to the DPCD family.</text>
</comment>
<evidence type="ECO:0000313" key="4">
    <source>
        <dbReference type="Proteomes" id="UP000243217"/>
    </source>
</evidence>
<dbReference type="Proteomes" id="UP000243217">
    <property type="component" value="Unassembled WGS sequence"/>
</dbReference>
<accession>A0A1W0A6N5</accession>
<evidence type="ECO:0000256" key="2">
    <source>
        <dbReference type="ARBA" id="ARBA00020330"/>
    </source>
</evidence>
<protein>
    <recommendedName>
        <fullName evidence="2">Protein DPCD</fullName>
    </recommendedName>
</protein>
<dbReference type="EMBL" id="JNBS01000408">
    <property type="protein sequence ID" value="OQS05859.1"/>
    <property type="molecule type" value="Genomic_DNA"/>
</dbReference>
<dbReference type="InterPro" id="IPR026224">
    <property type="entry name" value="DPCD"/>
</dbReference>
<comment type="caution">
    <text evidence="3">The sequence shown here is derived from an EMBL/GenBank/DDBJ whole genome shotgun (WGS) entry which is preliminary data.</text>
</comment>